<protein>
    <submittedName>
        <fullName evidence="2">Uncharacterized protein</fullName>
    </submittedName>
</protein>
<gene>
    <name evidence="2" type="ORF">DFR42_101892</name>
</gene>
<comment type="caution">
    <text evidence="2">The sequence shown here is derived from an EMBL/GenBank/DDBJ whole genome shotgun (WGS) entry which is preliminary data.</text>
</comment>
<accession>A0A318K1Z0</accession>
<feature type="region of interest" description="Disordered" evidence="1">
    <location>
        <begin position="28"/>
        <end position="79"/>
    </location>
</feature>
<dbReference type="RefSeq" id="WP_110253703.1">
    <property type="nucleotide sequence ID" value="NZ_QJKB01000001.1"/>
</dbReference>
<evidence type="ECO:0000313" key="2">
    <source>
        <dbReference type="EMBL" id="PXX47314.1"/>
    </source>
</evidence>
<name>A0A318K1Z0_9BURK</name>
<evidence type="ECO:0000256" key="1">
    <source>
        <dbReference type="SAM" id="MobiDB-lite"/>
    </source>
</evidence>
<dbReference type="EMBL" id="QJKB01000001">
    <property type="protein sequence ID" value="PXX47314.1"/>
    <property type="molecule type" value="Genomic_DNA"/>
</dbReference>
<dbReference type="Proteomes" id="UP000247792">
    <property type="component" value="Unassembled WGS sequence"/>
</dbReference>
<organism evidence="2 3">
    <name type="scientific">Undibacterium pigrum</name>
    <dbReference type="NCBI Taxonomy" id="401470"/>
    <lineage>
        <taxon>Bacteria</taxon>
        <taxon>Pseudomonadati</taxon>
        <taxon>Pseudomonadota</taxon>
        <taxon>Betaproteobacteria</taxon>
        <taxon>Burkholderiales</taxon>
        <taxon>Oxalobacteraceae</taxon>
        <taxon>Undibacterium</taxon>
    </lineage>
</organism>
<reference evidence="2 3" key="1">
    <citation type="submission" date="2018-05" db="EMBL/GenBank/DDBJ databases">
        <title>Genomic Encyclopedia of Type Strains, Phase IV (KMG-IV): sequencing the most valuable type-strain genomes for metagenomic binning, comparative biology and taxonomic classification.</title>
        <authorList>
            <person name="Goeker M."/>
        </authorList>
    </citation>
    <scope>NUCLEOTIDE SEQUENCE [LARGE SCALE GENOMIC DNA]</scope>
    <source>
        <strain evidence="2 3">DSM 19792</strain>
    </source>
</reference>
<keyword evidence="3" id="KW-1185">Reference proteome</keyword>
<feature type="compositionally biased region" description="Low complexity" evidence="1">
    <location>
        <begin position="42"/>
        <end position="79"/>
    </location>
</feature>
<evidence type="ECO:0000313" key="3">
    <source>
        <dbReference type="Proteomes" id="UP000247792"/>
    </source>
</evidence>
<sequence>MWKILVAFIIFAAAALFVIFKGGDKVDMQGEAAGHNPTEVHSASASASAPAPTSLPAAASEASATATPASDAAASSASK</sequence>
<proteinExistence type="predicted"/>
<dbReference type="AlphaFoldDB" id="A0A318K1Z0"/>